<protein>
    <submittedName>
        <fullName evidence="3">Uncharacterized protein</fullName>
    </submittedName>
</protein>
<name>A0A9N7VR65_PLEPL</name>
<feature type="region of interest" description="Disordered" evidence="1">
    <location>
        <begin position="1"/>
        <end position="27"/>
    </location>
</feature>
<keyword evidence="2" id="KW-1133">Transmembrane helix</keyword>
<proteinExistence type="predicted"/>
<evidence type="ECO:0000313" key="3">
    <source>
        <dbReference type="EMBL" id="CAB1452875.1"/>
    </source>
</evidence>
<organism evidence="3 4">
    <name type="scientific">Pleuronectes platessa</name>
    <name type="common">European plaice</name>
    <dbReference type="NCBI Taxonomy" id="8262"/>
    <lineage>
        <taxon>Eukaryota</taxon>
        <taxon>Metazoa</taxon>
        <taxon>Chordata</taxon>
        <taxon>Craniata</taxon>
        <taxon>Vertebrata</taxon>
        <taxon>Euteleostomi</taxon>
        <taxon>Actinopterygii</taxon>
        <taxon>Neopterygii</taxon>
        <taxon>Teleostei</taxon>
        <taxon>Neoteleostei</taxon>
        <taxon>Acanthomorphata</taxon>
        <taxon>Carangaria</taxon>
        <taxon>Pleuronectiformes</taxon>
        <taxon>Pleuronectoidei</taxon>
        <taxon>Pleuronectidae</taxon>
        <taxon>Pleuronectes</taxon>
    </lineage>
</organism>
<gene>
    <name evidence="3" type="ORF">PLEPLA_LOCUS40625</name>
</gene>
<accession>A0A9N7VR65</accession>
<feature type="transmembrane region" description="Helical" evidence="2">
    <location>
        <begin position="93"/>
        <end position="119"/>
    </location>
</feature>
<sequence length="163" mass="17693">MGTVNTDLNPVCGTPEPRALEGQPDGEPGAFLTDTASLKLTSPTVKEGFRHRLCPASLDVGCRVTIPAMVAVAHTIIRSSEARQRSAEKHNRLALTTFSLLGACSLLLLVNTRILAYLLSDVFELHKSGCFYIYRRSSQLPSSIFVPASVMELGLSRQDFSSL</sequence>
<evidence type="ECO:0000256" key="1">
    <source>
        <dbReference type="SAM" id="MobiDB-lite"/>
    </source>
</evidence>
<evidence type="ECO:0000256" key="2">
    <source>
        <dbReference type="SAM" id="Phobius"/>
    </source>
</evidence>
<comment type="caution">
    <text evidence="3">The sequence shown here is derived from an EMBL/GenBank/DDBJ whole genome shotgun (WGS) entry which is preliminary data.</text>
</comment>
<keyword evidence="2" id="KW-0812">Transmembrane</keyword>
<keyword evidence="2" id="KW-0472">Membrane</keyword>
<keyword evidence="4" id="KW-1185">Reference proteome</keyword>
<reference evidence="3" key="1">
    <citation type="submission" date="2020-03" db="EMBL/GenBank/DDBJ databases">
        <authorList>
            <person name="Weist P."/>
        </authorList>
    </citation>
    <scope>NUCLEOTIDE SEQUENCE</scope>
</reference>
<evidence type="ECO:0000313" key="4">
    <source>
        <dbReference type="Proteomes" id="UP001153269"/>
    </source>
</evidence>
<dbReference type="EMBL" id="CADEAL010004147">
    <property type="protein sequence ID" value="CAB1452875.1"/>
    <property type="molecule type" value="Genomic_DNA"/>
</dbReference>
<dbReference type="Proteomes" id="UP001153269">
    <property type="component" value="Unassembled WGS sequence"/>
</dbReference>
<dbReference type="AlphaFoldDB" id="A0A9N7VR65"/>